<name>A0A2I7SMK7_9FLAO</name>
<evidence type="ECO:0000259" key="5">
    <source>
        <dbReference type="SMART" id="SM00560"/>
    </source>
</evidence>
<dbReference type="EMBL" id="CP025938">
    <property type="protein sequence ID" value="AUS07135.1"/>
    <property type="molecule type" value="Genomic_DNA"/>
</dbReference>
<feature type="region of interest" description="Disordered" evidence="3">
    <location>
        <begin position="428"/>
        <end position="449"/>
    </location>
</feature>
<sequence>MQKTTIFCTLLCLIAILTTSLSLSAQNKSNQTQYNTLTSTKSMSATAASDSAIADSDGDGIKDNIDEDDDNDGISDAIEEQACAAIASSTITEFIFLNETFGAGTGRASMSSSDYDVYTGYCFEDNETTTSSDPNACNDSNSSVNDGEYTLTNHITNGNNSEPVGPSGSVATWAWHAWDPITDHTGDTNGRMALFNADNKGEVFYRTKINGLISGVLLEYSYWAVNVDNVTPGRLQPNITVNFYYESDLTTPVSTYAPGKIFRCPSGMDDCDKLLRWREFKHSFTPIETTIVVEFVNNEDSGGGNDLAIDDIVIKQSLCDLDGDSIADVYDLDSDNDGIPDVVEASIATDPTFDTATMSNGKGHLTGMTGWTDANNNGLLDSLEYLTYTDFLNHPWRDADGDGVPNYLDLDSDNDGLFDVDESGATNTHDTSFYNGDGDSNGDGIGDGIDSETFRGNAPGYGDGILDVFDFQEGNTSLTDSYGNDGQENPISTFGDPNIPDYLEVNPLATNDPRLIYANLLDGNGKLTDNTDADEDGVMDSLDGDSSLFGSPRDINGSHSLYFDGRNDYIEDDTVDFPAGSGGTIMAFVKYGGANTNNGFQIIAGKNNFYLRIDTDHTIRAFIGANNLQSTTTLKEGLWTHITCTTKVGETKLYINGVEEASTTSFGGVDNSGNFMIGSSTIVSPATEPTFFYKGEIDEVRVFNEALSPIHIKSSIYQELDESTFSKGSVLTSLFPDPTDYASSIIKYYKFDNYTDDILENLVSSTNPSGAKMHHFKTIYNQTAPLPYVTTTSASGNWSDPKTWLHGDVWDIHTKSGNKDDASIVKISHDVTLDGSYDVQGTAGIYIDPGATLTVPASKGLYTSFAVDLYGTLDLQGESQLIETEHSNITNASNGVLKHAQQGASSMYEYNYWSSPVGSVSSNAATNTSYSVEGVISNVNFTTDINGSAGTISEYWLYSYPNKPADNIYHWVHAGKSGALSAGEGFTMKGTDAVQDYNFEGIPFSGNIPGLILDVDNEYLIGNPYPSAIDAHAFIDDNIADGGNNSDNIINGALYFWDHISTNTHYTREYEGGYSIVTKTGETQAFSNDSRINATGAPGKIAKRYIPVGQGFFVSTVLDGTGSVTTIKGGNIVFKNSQRIFVTEGSGNSEFLKATSKKSTSTSYIDTRAKIRLALHSPESYNRQLLLGTDEGASINFDIGFEAPLIENHKEDMYWLLDDVKLVIQAVKDFEDPDLKLPLGIKVSTEGLVTLKIDALEYVDAKTEVYLFDNILNTYHDLRASDFEIHLSPGEYHDRFVMTFSKDAALHSDESTFDKDLHIYFNNQKNCVVLRNPNLKAVKTIGLFNILGQPVQHFEIDNENTYNIFKTRNLNSGAYIVKLQTAQGIVSKKILVE</sequence>
<evidence type="ECO:0000256" key="2">
    <source>
        <dbReference type="ARBA" id="ARBA00023157"/>
    </source>
</evidence>
<gene>
    <name evidence="6" type="ORF">C1A40_17605</name>
</gene>
<dbReference type="NCBIfam" id="TIGR04183">
    <property type="entry name" value="Por_Secre_tail"/>
    <property type="match status" value="1"/>
</dbReference>
<dbReference type="PROSITE" id="PS00018">
    <property type="entry name" value="EF_HAND_1"/>
    <property type="match status" value="1"/>
</dbReference>
<proteinExistence type="predicted"/>
<feature type="region of interest" description="Disordered" evidence="3">
    <location>
        <begin position="48"/>
        <end position="73"/>
    </location>
</feature>
<dbReference type="SUPFAM" id="SSF49899">
    <property type="entry name" value="Concanavalin A-like lectins/glucanases"/>
    <property type="match status" value="1"/>
</dbReference>
<keyword evidence="1 4" id="KW-0732">Signal</keyword>
<dbReference type="Gene3D" id="4.10.1080.10">
    <property type="entry name" value="TSP type-3 repeat"/>
    <property type="match status" value="2"/>
</dbReference>
<dbReference type="InterPro" id="IPR028974">
    <property type="entry name" value="TSP_type-3_rpt"/>
</dbReference>
<dbReference type="InterPro" id="IPR026444">
    <property type="entry name" value="Secre_tail"/>
</dbReference>
<reference evidence="7" key="1">
    <citation type="submission" date="2018-01" db="EMBL/GenBank/DDBJ databases">
        <title>Complete genome of Tamlana sp. UJ94.</title>
        <authorList>
            <person name="Jung J."/>
            <person name="Chung D."/>
            <person name="Bae S.S."/>
            <person name="Baek K."/>
        </authorList>
    </citation>
    <scope>NUCLEOTIDE SEQUENCE [LARGE SCALE GENOMIC DNA]</scope>
    <source>
        <strain evidence="7">UJ94</strain>
    </source>
</reference>
<dbReference type="SUPFAM" id="SSF103647">
    <property type="entry name" value="TSP type-3 repeat"/>
    <property type="match status" value="2"/>
</dbReference>
<dbReference type="KEGG" id="taj:C1A40_17605"/>
<dbReference type="GO" id="GO:0004553">
    <property type="term" value="F:hydrolase activity, hydrolyzing O-glycosyl compounds"/>
    <property type="evidence" value="ECO:0007669"/>
    <property type="project" value="UniProtKB-ARBA"/>
</dbReference>
<accession>A0A2I7SMK7</accession>
<dbReference type="Gene3D" id="2.60.120.200">
    <property type="match status" value="1"/>
</dbReference>
<evidence type="ECO:0000256" key="4">
    <source>
        <dbReference type="SAM" id="SignalP"/>
    </source>
</evidence>
<dbReference type="InterPro" id="IPR006558">
    <property type="entry name" value="LamG-like"/>
</dbReference>
<dbReference type="Proteomes" id="UP000236592">
    <property type="component" value="Chromosome"/>
</dbReference>
<feature type="chain" id="PRO_5014361994" description="LamG-like jellyroll fold domain-containing protein" evidence="4">
    <location>
        <begin position="26"/>
        <end position="1393"/>
    </location>
</feature>
<organism evidence="6 7">
    <name type="scientific">Pseudotamlana carrageenivorans</name>
    <dbReference type="NCBI Taxonomy" id="2069432"/>
    <lineage>
        <taxon>Bacteria</taxon>
        <taxon>Pseudomonadati</taxon>
        <taxon>Bacteroidota</taxon>
        <taxon>Flavobacteriia</taxon>
        <taxon>Flavobacteriales</taxon>
        <taxon>Flavobacteriaceae</taxon>
        <taxon>Pseudotamlana</taxon>
    </lineage>
</organism>
<evidence type="ECO:0000256" key="1">
    <source>
        <dbReference type="ARBA" id="ARBA00022729"/>
    </source>
</evidence>
<dbReference type="InterPro" id="IPR018247">
    <property type="entry name" value="EF_Hand_1_Ca_BS"/>
</dbReference>
<dbReference type="Pfam" id="PF13385">
    <property type="entry name" value="Laminin_G_3"/>
    <property type="match status" value="1"/>
</dbReference>
<evidence type="ECO:0000313" key="7">
    <source>
        <dbReference type="Proteomes" id="UP000236592"/>
    </source>
</evidence>
<feature type="signal peptide" evidence="4">
    <location>
        <begin position="1"/>
        <end position="25"/>
    </location>
</feature>
<dbReference type="InterPro" id="IPR013320">
    <property type="entry name" value="ConA-like_dom_sf"/>
</dbReference>
<evidence type="ECO:0000256" key="3">
    <source>
        <dbReference type="SAM" id="MobiDB-lite"/>
    </source>
</evidence>
<protein>
    <recommendedName>
        <fullName evidence="5">LamG-like jellyroll fold domain-containing protein</fullName>
    </recommendedName>
</protein>
<keyword evidence="2" id="KW-1015">Disulfide bond</keyword>
<dbReference type="SMART" id="SM00560">
    <property type="entry name" value="LamGL"/>
    <property type="match status" value="1"/>
</dbReference>
<evidence type="ECO:0000313" key="6">
    <source>
        <dbReference type="EMBL" id="AUS07135.1"/>
    </source>
</evidence>
<dbReference type="GO" id="GO:0005975">
    <property type="term" value="P:carbohydrate metabolic process"/>
    <property type="evidence" value="ECO:0007669"/>
    <property type="project" value="UniProtKB-ARBA"/>
</dbReference>
<keyword evidence="7" id="KW-1185">Reference proteome</keyword>
<dbReference type="GO" id="GO:0005509">
    <property type="term" value="F:calcium ion binding"/>
    <property type="evidence" value="ECO:0007669"/>
    <property type="project" value="InterPro"/>
</dbReference>
<feature type="domain" description="LamG-like jellyroll fold" evidence="5">
    <location>
        <begin position="584"/>
        <end position="710"/>
    </location>
</feature>